<comment type="caution">
    <text evidence="2">The sequence shown here is derived from an EMBL/GenBank/DDBJ whole genome shotgun (WGS) entry which is preliminary data.</text>
</comment>
<dbReference type="Proteomes" id="UP001212997">
    <property type="component" value="Unassembled WGS sequence"/>
</dbReference>
<sequence length="419" mass="46996">MSPRIMAMAWAKRYLLEKWCFTATVTVIGNDLNMYFYTLSRPETFGIPGPLAYESVSKTHLNTGGVPAAHDGGRRQGIWSRSRAHYQHFRATGSSQSAPMLFSLTDIPSVRLPIKERIVSLKSYQEAFKSIEVTTICTTLPGLDSTPCYYGDIIFLLYVELDHTRRPQTTLKVCRVKPQATSVGSENAGSHVWWEFPPKAGFSQLIHADPSQDVVILSDQSVDLTGEATLFRFQFLSISSGERLLDDDFCILNPFDPLRSGLPLPPPPVWSTTSIQIWEDMAGILINRTDRVDRLFQIQVVGWKDGIVRAVRDFLLPSGSTPLIEFLLSPVPGALSILHRLSFLIQVEVHSPQSILWQRVRYSPIHIQPRHLVRSRPLRLPLTSVNCDIPTAFSRVIKLDGRRNDQNDGPPGEGLSQPP</sequence>
<gene>
    <name evidence="2" type="ORF">NLI96_g10042</name>
</gene>
<evidence type="ECO:0000313" key="3">
    <source>
        <dbReference type="Proteomes" id="UP001212997"/>
    </source>
</evidence>
<proteinExistence type="predicted"/>
<dbReference type="AlphaFoldDB" id="A0AAD5UUH4"/>
<evidence type="ECO:0000256" key="1">
    <source>
        <dbReference type="SAM" id="MobiDB-lite"/>
    </source>
</evidence>
<organism evidence="2 3">
    <name type="scientific">Meripilus lineatus</name>
    <dbReference type="NCBI Taxonomy" id="2056292"/>
    <lineage>
        <taxon>Eukaryota</taxon>
        <taxon>Fungi</taxon>
        <taxon>Dikarya</taxon>
        <taxon>Basidiomycota</taxon>
        <taxon>Agaricomycotina</taxon>
        <taxon>Agaricomycetes</taxon>
        <taxon>Polyporales</taxon>
        <taxon>Meripilaceae</taxon>
        <taxon>Meripilus</taxon>
    </lineage>
</organism>
<reference evidence="2" key="1">
    <citation type="submission" date="2022-07" db="EMBL/GenBank/DDBJ databases">
        <title>Genome Sequence of Physisporinus lineatus.</title>
        <authorList>
            <person name="Buettner E."/>
        </authorList>
    </citation>
    <scope>NUCLEOTIDE SEQUENCE</scope>
    <source>
        <strain evidence="2">VT162</strain>
    </source>
</reference>
<protein>
    <submittedName>
        <fullName evidence="2">Uncharacterized protein</fullName>
    </submittedName>
</protein>
<dbReference type="EMBL" id="JANAWD010000543">
    <property type="protein sequence ID" value="KAJ3478036.1"/>
    <property type="molecule type" value="Genomic_DNA"/>
</dbReference>
<accession>A0AAD5UUH4</accession>
<name>A0AAD5UUH4_9APHY</name>
<feature type="region of interest" description="Disordered" evidence="1">
    <location>
        <begin position="400"/>
        <end position="419"/>
    </location>
</feature>
<keyword evidence="3" id="KW-1185">Reference proteome</keyword>
<evidence type="ECO:0000313" key="2">
    <source>
        <dbReference type="EMBL" id="KAJ3478036.1"/>
    </source>
</evidence>